<feature type="signal peptide" evidence="1">
    <location>
        <begin position="1"/>
        <end position="24"/>
    </location>
</feature>
<dbReference type="AlphaFoldDB" id="A0A927D3F2"/>
<sequence>MTLLLRTISLVGIAVVSMSSAVLAFDRETTDALKACHDHLWEVSEFADLPNAALSVWPASSNDGVTKIYWVVDWSDPDIRAAGQCEYSGDEVTGYERF</sequence>
<proteinExistence type="predicted"/>
<evidence type="ECO:0000313" key="3">
    <source>
        <dbReference type="Proteomes" id="UP000635142"/>
    </source>
</evidence>
<protein>
    <submittedName>
        <fullName evidence="2">Uncharacterized protein</fullName>
    </submittedName>
</protein>
<gene>
    <name evidence="2" type="ORF">H9Q16_01610</name>
</gene>
<reference evidence="2" key="1">
    <citation type="submission" date="2020-08" db="EMBL/GenBank/DDBJ databases">
        <title>Sulfitobacter aestuariivivens sp. nov., isolated from a tidal flat.</title>
        <authorList>
            <person name="Park S."/>
            <person name="Yoon J.-H."/>
        </authorList>
    </citation>
    <scope>NUCLEOTIDE SEQUENCE</scope>
    <source>
        <strain evidence="2">TSTF-M16</strain>
    </source>
</reference>
<organism evidence="2 3">
    <name type="scientific">Sulfitobacter aestuariivivens</name>
    <dbReference type="NCBI Taxonomy" id="2766981"/>
    <lineage>
        <taxon>Bacteria</taxon>
        <taxon>Pseudomonadati</taxon>
        <taxon>Pseudomonadota</taxon>
        <taxon>Alphaproteobacteria</taxon>
        <taxon>Rhodobacterales</taxon>
        <taxon>Roseobacteraceae</taxon>
        <taxon>Sulfitobacter</taxon>
    </lineage>
</organism>
<name>A0A927D3F2_9RHOB</name>
<dbReference type="EMBL" id="JACTAG010000001">
    <property type="protein sequence ID" value="MBD3662612.1"/>
    <property type="molecule type" value="Genomic_DNA"/>
</dbReference>
<feature type="chain" id="PRO_5036675970" evidence="1">
    <location>
        <begin position="25"/>
        <end position="98"/>
    </location>
</feature>
<dbReference type="Proteomes" id="UP000635142">
    <property type="component" value="Unassembled WGS sequence"/>
</dbReference>
<dbReference type="RefSeq" id="WP_191073631.1">
    <property type="nucleotide sequence ID" value="NZ_JACTAG010000001.1"/>
</dbReference>
<accession>A0A927D3F2</accession>
<keyword evidence="3" id="KW-1185">Reference proteome</keyword>
<keyword evidence="1" id="KW-0732">Signal</keyword>
<comment type="caution">
    <text evidence="2">The sequence shown here is derived from an EMBL/GenBank/DDBJ whole genome shotgun (WGS) entry which is preliminary data.</text>
</comment>
<evidence type="ECO:0000313" key="2">
    <source>
        <dbReference type="EMBL" id="MBD3662612.1"/>
    </source>
</evidence>
<evidence type="ECO:0000256" key="1">
    <source>
        <dbReference type="SAM" id="SignalP"/>
    </source>
</evidence>